<sequence>MKRHIEHMKYWTVLAACAAILFSCDVSGIKETPEKQAGTVTVTMTPEIYTGISESGIPAKSTDGNPIGTRDIWIFVWDNSSGAPVDGYPARQTGIIGTSYSFTIPKLTDARLFFAIMPEGVHYEFYNAEIHFSLDDIYAEDNEVWCSDGMNLNTDSGQETITLSGITLEQRHQNYTLMFKCENFPSAPEEFVKDMSFRIDGVTYPQVINFSSLETETDEDGTVWRTYELTVLRDYINSTWLEINFSTAKNDIFYFYTDVRGDEKDFRYKYTIDYERINGYYY</sequence>
<evidence type="ECO:0008006" key="3">
    <source>
        <dbReference type="Google" id="ProtNLM"/>
    </source>
</evidence>
<name>A0A9D9NF54_9BACT</name>
<protein>
    <recommendedName>
        <fullName evidence="3">Lipoprotein</fullName>
    </recommendedName>
</protein>
<dbReference type="AlphaFoldDB" id="A0A9D9NF54"/>
<evidence type="ECO:0000313" key="1">
    <source>
        <dbReference type="EMBL" id="MBO8470990.1"/>
    </source>
</evidence>
<dbReference type="EMBL" id="JADIMB010000059">
    <property type="protein sequence ID" value="MBO8470990.1"/>
    <property type="molecule type" value="Genomic_DNA"/>
</dbReference>
<dbReference type="Proteomes" id="UP000823603">
    <property type="component" value="Unassembled WGS sequence"/>
</dbReference>
<reference evidence="1" key="2">
    <citation type="journal article" date="2021" name="PeerJ">
        <title>Extensive microbial diversity within the chicken gut microbiome revealed by metagenomics and culture.</title>
        <authorList>
            <person name="Gilroy R."/>
            <person name="Ravi A."/>
            <person name="Getino M."/>
            <person name="Pursley I."/>
            <person name="Horton D.L."/>
            <person name="Alikhan N.F."/>
            <person name="Baker D."/>
            <person name="Gharbi K."/>
            <person name="Hall N."/>
            <person name="Watson M."/>
            <person name="Adriaenssens E.M."/>
            <person name="Foster-Nyarko E."/>
            <person name="Jarju S."/>
            <person name="Secka A."/>
            <person name="Antonio M."/>
            <person name="Oren A."/>
            <person name="Chaudhuri R.R."/>
            <person name="La Ragione R."/>
            <person name="Hildebrand F."/>
            <person name="Pallen M.J."/>
        </authorList>
    </citation>
    <scope>NUCLEOTIDE SEQUENCE</scope>
    <source>
        <strain evidence="1">B2-22910</strain>
    </source>
</reference>
<gene>
    <name evidence="1" type="ORF">IAB82_04245</name>
</gene>
<proteinExistence type="predicted"/>
<reference evidence="1" key="1">
    <citation type="submission" date="2020-10" db="EMBL/GenBank/DDBJ databases">
        <authorList>
            <person name="Gilroy R."/>
        </authorList>
    </citation>
    <scope>NUCLEOTIDE SEQUENCE</scope>
    <source>
        <strain evidence="1">B2-22910</strain>
    </source>
</reference>
<accession>A0A9D9NF54</accession>
<evidence type="ECO:0000313" key="2">
    <source>
        <dbReference type="Proteomes" id="UP000823603"/>
    </source>
</evidence>
<comment type="caution">
    <text evidence="1">The sequence shown here is derived from an EMBL/GenBank/DDBJ whole genome shotgun (WGS) entry which is preliminary data.</text>
</comment>
<dbReference type="PROSITE" id="PS51257">
    <property type="entry name" value="PROKAR_LIPOPROTEIN"/>
    <property type="match status" value="1"/>
</dbReference>
<organism evidence="1 2">
    <name type="scientific">Candidatus Cryptobacteroides faecavium</name>
    <dbReference type="NCBI Taxonomy" id="2840762"/>
    <lineage>
        <taxon>Bacteria</taxon>
        <taxon>Pseudomonadati</taxon>
        <taxon>Bacteroidota</taxon>
        <taxon>Bacteroidia</taxon>
        <taxon>Bacteroidales</taxon>
        <taxon>Candidatus Cryptobacteroides</taxon>
    </lineage>
</organism>